<protein>
    <submittedName>
        <fullName evidence="1">HEXXH motif-containing protein</fullName>
    </submittedName>
</protein>
<evidence type="ECO:0000313" key="2">
    <source>
        <dbReference type="Proteomes" id="UP000572051"/>
    </source>
</evidence>
<name>A0A7Z0ET54_9ACTN</name>
<dbReference type="AlphaFoldDB" id="A0A7Z0ET54"/>
<keyword evidence="2" id="KW-1185">Reference proteome</keyword>
<proteinExistence type="predicted"/>
<dbReference type="NCBIfam" id="TIGR04267">
    <property type="entry name" value="mod_HExxH"/>
    <property type="match status" value="1"/>
</dbReference>
<dbReference type="InterPro" id="IPR026337">
    <property type="entry name" value="AKG_HExxH"/>
</dbReference>
<dbReference type="RefSeq" id="WP_312889442.1">
    <property type="nucleotide sequence ID" value="NZ_JACCFS010000001.1"/>
</dbReference>
<dbReference type="Proteomes" id="UP000572051">
    <property type="component" value="Unassembled WGS sequence"/>
</dbReference>
<gene>
    <name evidence="1" type="ORF">HNR10_005710</name>
</gene>
<evidence type="ECO:0000313" key="1">
    <source>
        <dbReference type="EMBL" id="NYJ37829.1"/>
    </source>
</evidence>
<organism evidence="1 2">
    <name type="scientific">Nocardiopsis aegyptia</name>
    <dbReference type="NCBI Taxonomy" id="220378"/>
    <lineage>
        <taxon>Bacteria</taxon>
        <taxon>Bacillati</taxon>
        <taxon>Actinomycetota</taxon>
        <taxon>Actinomycetes</taxon>
        <taxon>Streptosporangiales</taxon>
        <taxon>Nocardiopsidaceae</taxon>
        <taxon>Nocardiopsis</taxon>
    </lineage>
</organism>
<comment type="caution">
    <text evidence="1">The sequence shown here is derived from an EMBL/GenBank/DDBJ whole genome shotgun (WGS) entry which is preliminary data.</text>
</comment>
<sequence>MTAAVVPIRRPVPGPVFDALARGGGGARAARYLREAEYGKHLLLVRQVVDAAIAREHPLAERARAAYDLLMRAEEAAPAAVARVLSHPTVGAWARRTALSLEGHRTDPPRVAAMSALAAATAVRSGTEARVSVPLYGPTAPLPGLGRALLRPGGAEEEAVLEADAHTAELSLGRVRVRIPDDPHEDTGDWHALRRLSAEHRGRRLDLLLDDQDADRLSGGAVRESRLAADQVTRLRDLLRQAWAILVEHHWTIAGEVGETVRTLTPMRADPGARVSATARHCFGNLGLSEPSDPLWLALTFAHEVQHTKMVALADLVPLTVPDDGRLFYAPWRPDARPMSGLIQGVYAHLGVAGFWRRRRLLAAGREQDRAQTEFAYWRRAAAGGGREVLASGALTPAGERFMAATLATLRSWQTDPVPAPVTEATEAAARAHLARWREDNPGV</sequence>
<reference evidence="1 2" key="1">
    <citation type="submission" date="2020-07" db="EMBL/GenBank/DDBJ databases">
        <title>Sequencing the genomes of 1000 actinobacteria strains.</title>
        <authorList>
            <person name="Klenk H.-P."/>
        </authorList>
    </citation>
    <scope>NUCLEOTIDE SEQUENCE [LARGE SCALE GENOMIC DNA]</scope>
    <source>
        <strain evidence="1 2">DSM 44442</strain>
    </source>
</reference>
<accession>A0A7Z0ET54</accession>
<dbReference type="EMBL" id="JACCFS010000001">
    <property type="protein sequence ID" value="NYJ37829.1"/>
    <property type="molecule type" value="Genomic_DNA"/>
</dbReference>